<evidence type="ECO:0000256" key="4">
    <source>
        <dbReference type="SAM" id="MobiDB-lite"/>
    </source>
</evidence>
<protein>
    <recommendedName>
        <fullName evidence="3">Oxidoreductase NAD-binding domain-containing protein 1</fullName>
    </recommendedName>
</protein>
<dbReference type="InterPro" id="IPR001433">
    <property type="entry name" value="OxRdtase_FAD/NAD-bd"/>
</dbReference>
<keyword evidence="7" id="KW-1185">Reference proteome</keyword>
<sequence>MSTDRTGHLERTAQEPRDESLHTVTLSRVDQVNERVRLIRLSLQSPISFAAGQWLDTYVPDTAKPGGFTLTSPPSAAAATAPSPYLELAVQVSPENPAAAWLWRPVPELLGSSLGVRVGGSFVFPPVGTSGSGLELRRVVLVAGGVGINPLMSMMSAMADDGFGGDVQLLYAAKVAAGRLAEVLFVPRIAALFAEQRLRGRPQVFATDTSSPASDLVQGLEDELDKAQLEIRVRRFGPKDLKAAVGQERDSCVVYVCGPPTMTDEVVGILTSTNGVGLEEQQVMTEKWW</sequence>
<dbReference type="InterPro" id="IPR017938">
    <property type="entry name" value="Riboflavin_synthase-like_b-brl"/>
</dbReference>
<feature type="domain" description="FAD-binding FR-type" evidence="5">
    <location>
        <begin position="19"/>
        <end position="127"/>
    </location>
</feature>
<dbReference type="InterPro" id="IPR017927">
    <property type="entry name" value="FAD-bd_FR_type"/>
</dbReference>
<dbReference type="AlphaFoldDB" id="A0A9P9F3I3"/>
<dbReference type="PROSITE" id="PS51384">
    <property type="entry name" value="FAD_FR"/>
    <property type="match status" value="1"/>
</dbReference>
<accession>A0A9P9F3I3</accession>
<evidence type="ECO:0000256" key="3">
    <source>
        <dbReference type="ARBA" id="ARBA00040516"/>
    </source>
</evidence>
<dbReference type="InterPro" id="IPR052128">
    <property type="entry name" value="Oxidoreductase_NAD-binding"/>
</dbReference>
<dbReference type="GO" id="GO:0016491">
    <property type="term" value="F:oxidoreductase activity"/>
    <property type="evidence" value="ECO:0007669"/>
    <property type="project" value="UniProtKB-KW"/>
</dbReference>
<dbReference type="InterPro" id="IPR039261">
    <property type="entry name" value="FNR_nucleotide-bd"/>
</dbReference>
<dbReference type="GO" id="GO:0005739">
    <property type="term" value="C:mitochondrion"/>
    <property type="evidence" value="ECO:0007669"/>
    <property type="project" value="TreeGrafter"/>
</dbReference>
<proteinExistence type="predicted"/>
<comment type="caution">
    <text evidence="6">The sequence shown here is derived from an EMBL/GenBank/DDBJ whole genome shotgun (WGS) entry which is preliminary data.</text>
</comment>
<keyword evidence="2" id="KW-0520">NAD</keyword>
<reference evidence="6" key="1">
    <citation type="journal article" date="2021" name="Nat. Commun.">
        <title>Genetic determinants of endophytism in the Arabidopsis root mycobiome.</title>
        <authorList>
            <person name="Mesny F."/>
            <person name="Miyauchi S."/>
            <person name="Thiergart T."/>
            <person name="Pickel B."/>
            <person name="Atanasova L."/>
            <person name="Karlsson M."/>
            <person name="Huettel B."/>
            <person name="Barry K.W."/>
            <person name="Haridas S."/>
            <person name="Chen C."/>
            <person name="Bauer D."/>
            <person name="Andreopoulos W."/>
            <person name="Pangilinan J."/>
            <person name="LaButti K."/>
            <person name="Riley R."/>
            <person name="Lipzen A."/>
            <person name="Clum A."/>
            <person name="Drula E."/>
            <person name="Henrissat B."/>
            <person name="Kohler A."/>
            <person name="Grigoriev I.V."/>
            <person name="Martin F.M."/>
            <person name="Hacquard S."/>
        </authorList>
    </citation>
    <scope>NUCLEOTIDE SEQUENCE</scope>
    <source>
        <strain evidence="6">MPI-CAGE-AT-0147</strain>
    </source>
</reference>
<dbReference type="Pfam" id="PF00175">
    <property type="entry name" value="NAD_binding_1"/>
    <property type="match status" value="1"/>
</dbReference>
<dbReference type="Proteomes" id="UP000738349">
    <property type="component" value="Unassembled WGS sequence"/>
</dbReference>
<dbReference type="CDD" id="cd00322">
    <property type="entry name" value="FNR_like"/>
    <property type="match status" value="1"/>
</dbReference>
<dbReference type="Gene3D" id="2.40.30.10">
    <property type="entry name" value="Translation factors"/>
    <property type="match status" value="1"/>
</dbReference>
<name>A0A9P9F3I3_9HYPO</name>
<evidence type="ECO:0000259" key="5">
    <source>
        <dbReference type="PROSITE" id="PS51384"/>
    </source>
</evidence>
<dbReference type="PANTHER" id="PTHR46505">
    <property type="entry name" value="OXIDOREDUCTASE NAD-BINDING DOMAIN-CONTAINING PROTEIN 1"/>
    <property type="match status" value="1"/>
</dbReference>
<organism evidence="6 7">
    <name type="scientific">Dactylonectria macrodidyma</name>
    <dbReference type="NCBI Taxonomy" id="307937"/>
    <lineage>
        <taxon>Eukaryota</taxon>
        <taxon>Fungi</taxon>
        <taxon>Dikarya</taxon>
        <taxon>Ascomycota</taxon>
        <taxon>Pezizomycotina</taxon>
        <taxon>Sordariomycetes</taxon>
        <taxon>Hypocreomycetidae</taxon>
        <taxon>Hypocreales</taxon>
        <taxon>Nectriaceae</taxon>
        <taxon>Dactylonectria</taxon>
    </lineage>
</organism>
<keyword evidence="1" id="KW-0560">Oxidoreductase</keyword>
<gene>
    <name evidence="6" type="ORF">EDB81DRAFT_439378</name>
</gene>
<dbReference type="Gene3D" id="3.40.50.80">
    <property type="entry name" value="Nucleotide-binding domain of ferredoxin-NADP reductase (FNR) module"/>
    <property type="match status" value="1"/>
</dbReference>
<dbReference type="PANTHER" id="PTHR46505:SF1">
    <property type="entry name" value="OXIDOREDUCTASE NAD-BINDING DOMAIN-CONTAINING PROTEIN 1"/>
    <property type="match status" value="1"/>
</dbReference>
<dbReference type="OrthoDB" id="436496at2759"/>
<evidence type="ECO:0000256" key="2">
    <source>
        <dbReference type="ARBA" id="ARBA00023027"/>
    </source>
</evidence>
<dbReference type="SUPFAM" id="SSF52343">
    <property type="entry name" value="Ferredoxin reductase-like, C-terminal NADP-linked domain"/>
    <property type="match status" value="1"/>
</dbReference>
<evidence type="ECO:0000313" key="6">
    <source>
        <dbReference type="EMBL" id="KAH7152975.1"/>
    </source>
</evidence>
<dbReference type="EMBL" id="JAGMUV010000006">
    <property type="protein sequence ID" value="KAH7152975.1"/>
    <property type="molecule type" value="Genomic_DNA"/>
</dbReference>
<feature type="region of interest" description="Disordered" evidence="4">
    <location>
        <begin position="1"/>
        <end position="20"/>
    </location>
</feature>
<evidence type="ECO:0000313" key="7">
    <source>
        <dbReference type="Proteomes" id="UP000738349"/>
    </source>
</evidence>
<dbReference type="SUPFAM" id="SSF63380">
    <property type="entry name" value="Riboflavin synthase domain-like"/>
    <property type="match status" value="1"/>
</dbReference>
<evidence type="ECO:0000256" key="1">
    <source>
        <dbReference type="ARBA" id="ARBA00023002"/>
    </source>
</evidence>